<evidence type="ECO:0000256" key="13">
    <source>
        <dbReference type="SAM" id="Phobius"/>
    </source>
</evidence>
<dbReference type="EMBL" id="JX844627">
    <property type="protein sequence ID" value="AFV32130.1"/>
    <property type="molecule type" value="Genomic_DNA"/>
</dbReference>
<dbReference type="RefSeq" id="YP_009104428.1">
    <property type="nucleotide sequence ID" value="NC_025496.1"/>
</dbReference>
<evidence type="ECO:0000256" key="4">
    <source>
        <dbReference type="ARBA" id="ARBA00022448"/>
    </source>
</evidence>
<sequence>MPQMAPMAWLLLFTMFILSYMMFNMNIYFIQNFENNNKKNNNIIKQMNWKW</sequence>
<dbReference type="CTD" id="4509"/>
<dbReference type="GO" id="GO:0045259">
    <property type="term" value="C:proton-transporting ATP synthase complex"/>
    <property type="evidence" value="ECO:0007669"/>
    <property type="project" value="UniProtKB-KW"/>
</dbReference>
<comment type="similarity">
    <text evidence="2 12">Belongs to the ATPase protein 8 family.</text>
</comment>
<evidence type="ECO:0000256" key="2">
    <source>
        <dbReference type="ARBA" id="ARBA00008892"/>
    </source>
</evidence>
<name>A0A096VHV0_9HEMI</name>
<keyword evidence="11 13" id="KW-0472">Membrane</keyword>
<evidence type="ECO:0000256" key="1">
    <source>
        <dbReference type="ARBA" id="ARBA00004304"/>
    </source>
</evidence>
<keyword evidence="7 12" id="KW-0375">Hydrogen ion transport</keyword>
<reference evidence="14" key="1">
    <citation type="journal article" date="2014" name="PLoS ONE">
        <title>Comparative Analysis of the Mitochondrial Genomes of Callitettixini Spittlebugs (Hemiptera: Cercopidae) Confirms the Overall High Evolutionary Speed of the AT-Rich Region but Reveals the Presence of Short Conservative Elements at the Tribal Level.</title>
        <authorList>
            <person name="Liu J."/>
            <person name="Bu C."/>
            <person name="Wipfler B."/>
            <person name="Liang A."/>
        </authorList>
    </citation>
    <scope>NUCLEOTIDE SEQUENCE</scope>
</reference>
<proteinExistence type="inferred from homology"/>
<dbReference type="AlphaFoldDB" id="A0A096VHV0"/>
<evidence type="ECO:0000256" key="12">
    <source>
        <dbReference type="RuleBase" id="RU003661"/>
    </source>
</evidence>
<evidence type="ECO:0000256" key="7">
    <source>
        <dbReference type="ARBA" id="ARBA00022781"/>
    </source>
</evidence>
<keyword evidence="6 12" id="KW-0812">Transmembrane</keyword>
<keyword evidence="5 12" id="KW-0138">CF(0)</keyword>
<evidence type="ECO:0000256" key="10">
    <source>
        <dbReference type="ARBA" id="ARBA00023128"/>
    </source>
</evidence>
<dbReference type="GO" id="GO:0015078">
    <property type="term" value="F:proton transmembrane transporter activity"/>
    <property type="evidence" value="ECO:0007669"/>
    <property type="project" value="InterPro"/>
</dbReference>
<dbReference type="InterPro" id="IPR001421">
    <property type="entry name" value="ATP8_metazoa"/>
</dbReference>
<feature type="transmembrane region" description="Helical" evidence="13">
    <location>
        <begin position="6"/>
        <end position="29"/>
    </location>
</feature>
<dbReference type="Pfam" id="PF00895">
    <property type="entry name" value="ATP-synt_8"/>
    <property type="match status" value="1"/>
</dbReference>
<keyword evidence="4 12" id="KW-0813">Transport</keyword>
<evidence type="ECO:0000256" key="9">
    <source>
        <dbReference type="ARBA" id="ARBA00023065"/>
    </source>
</evidence>
<comment type="subunit">
    <text evidence="3">F-type ATPases have 2 components, CF(1) - the catalytic core - and CF(0) - the membrane proton channel.</text>
</comment>
<keyword evidence="9 12" id="KW-0406">Ion transport</keyword>
<evidence type="ECO:0000313" key="14">
    <source>
        <dbReference type="EMBL" id="AFV32130.1"/>
    </source>
</evidence>
<gene>
    <name evidence="14" type="primary">atp8</name>
</gene>
<organism evidence="14">
    <name type="scientific">Callitettix biformis</name>
    <dbReference type="NCBI Taxonomy" id="1245211"/>
    <lineage>
        <taxon>Eukaryota</taxon>
        <taxon>Metazoa</taxon>
        <taxon>Ecdysozoa</taxon>
        <taxon>Arthropoda</taxon>
        <taxon>Hexapoda</taxon>
        <taxon>Insecta</taxon>
        <taxon>Pterygota</taxon>
        <taxon>Neoptera</taxon>
        <taxon>Paraneoptera</taxon>
        <taxon>Hemiptera</taxon>
        <taxon>Auchenorrhyncha</taxon>
        <taxon>Cercopoidea</taxon>
        <taxon>Cercopidae</taxon>
        <taxon>Callitettixinae</taxon>
        <taxon>Callitettix</taxon>
    </lineage>
</organism>
<accession>A0A096VHV0</accession>
<comment type="subcellular location">
    <subcellularLocation>
        <location evidence="1 12">Mitochondrion membrane</location>
        <topology evidence="1 12">Single-pass membrane protein</topology>
    </subcellularLocation>
</comment>
<evidence type="ECO:0000256" key="3">
    <source>
        <dbReference type="ARBA" id="ARBA00011291"/>
    </source>
</evidence>
<dbReference type="GeneID" id="22157931"/>
<protein>
    <recommendedName>
        <fullName evidence="12">ATP synthase complex subunit 8</fullName>
    </recommendedName>
</protein>
<evidence type="ECO:0000256" key="11">
    <source>
        <dbReference type="ARBA" id="ARBA00023136"/>
    </source>
</evidence>
<evidence type="ECO:0000256" key="5">
    <source>
        <dbReference type="ARBA" id="ARBA00022547"/>
    </source>
</evidence>
<keyword evidence="8 13" id="KW-1133">Transmembrane helix</keyword>
<keyword evidence="10 12" id="KW-0496">Mitochondrion</keyword>
<geneLocation type="mitochondrion" evidence="14"/>
<evidence type="ECO:0000256" key="6">
    <source>
        <dbReference type="ARBA" id="ARBA00022692"/>
    </source>
</evidence>
<dbReference type="GO" id="GO:0031966">
    <property type="term" value="C:mitochondrial membrane"/>
    <property type="evidence" value="ECO:0007669"/>
    <property type="project" value="UniProtKB-SubCell"/>
</dbReference>
<evidence type="ECO:0000256" key="8">
    <source>
        <dbReference type="ARBA" id="ARBA00022989"/>
    </source>
</evidence>
<dbReference type="GO" id="GO:0015986">
    <property type="term" value="P:proton motive force-driven ATP synthesis"/>
    <property type="evidence" value="ECO:0007669"/>
    <property type="project" value="InterPro"/>
</dbReference>